<evidence type="ECO:0000313" key="3">
    <source>
        <dbReference type="EMBL" id="KAK1643414.1"/>
    </source>
</evidence>
<dbReference type="PANTHER" id="PTHR47481:SF31">
    <property type="entry name" value="OS01G0873500 PROTEIN"/>
    <property type="match status" value="1"/>
</dbReference>
<organism evidence="3 4">
    <name type="scientific">Lolium multiflorum</name>
    <name type="common">Italian ryegrass</name>
    <name type="synonym">Lolium perenne subsp. multiflorum</name>
    <dbReference type="NCBI Taxonomy" id="4521"/>
    <lineage>
        <taxon>Eukaryota</taxon>
        <taxon>Viridiplantae</taxon>
        <taxon>Streptophyta</taxon>
        <taxon>Embryophyta</taxon>
        <taxon>Tracheophyta</taxon>
        <taxon>Spermatophyta</taxon>
        <taxon>Magnoliopsida</taxon>
        <taxon>Liliopsida</taxon>
        <taxon>Poales</taxon>
        <taxon>Poaceae</taxon>
        <taxon>BOP clade</taxon>
        <taxon>Pooideae</taxon>
        <taxon>Poodae</taxon>
        <taxon>Poeae</taxon>
        <taxon>Poeae Chloroplast Group 2 (Poeae type)</taxon>
        <taxon>Loliodinae</taxon>
        <taxon>Loliinae</taxon>
        <taxon>Lolium</taxon>
    </lineage>
</organism>
<feature type="region of interest" description="Disordered" evidence="1">
    <location>
        <begin position="346"/>
        <end position="365"/>
    </location>
</feature>
<comment type="caution">
    <text evidence="3">The sequence shown here is derived from an EMBL/GenBank/DDBJ whole genome shotgun (WGS) entry which is preliminary data.</text>
</comment>
<reference evidence="3" key="1">
    <citation type="submission" date="2023-07" db="EMBL/GenBank/DDBJ databases">
        <title>A chromosome-level genome assembly of Lolium multiflorum.</title>
        <authorList>
            <person name="Chen Y."/>
            <person name="Copetti D."/>
            <person name="Kolliker R."/>
            <person name="Studer B."/>
        </authorList>
    </citation>
    <scope>NUCLEOTIDE SEQUENCE</scope>
    <source>
        <strain evidence="3">02402/16</strain>
        <tissue evidence="3">Leaf</tissue>
    </source>
</reference>
<evidence type="ECO:0000313" key="4">
    <source>
        <dbReference type="Proteomes" id="UP001231189"/>
    </source>
</evidence>
<feature type="compositionally biased region" description="Low complexity" evidence="1">
    <location>
        <begin position="346"/>
        <end position="363"/>
    </location>
</feature>
<feature type="region of interest" description="Disordered" evidence="1">
    <location>
        <begin position="469"/>
        <end position="513"/>
    </location>
</feature>
<name>A0AAD8W6Z6_LOLMU</name>
<feature type="compositionally biased region" description="Low complexity" evidence="1">
    <location>
        <begin position="483"/>
        <end position="498"/>
    </location>
</feature>
<keyword evidence="4" id="KW-1185">Reference proteome</keyword>
<proteinExistence type="predicted"/>
<dbReference type="SUPFAM" id="SSF56672">
    <property type="entry name" value="DNA/RNA polymerases"/>
    <property type="match status" value="1"/>
</dbReference>
<dbReference type="InterPro" id="IPR043502">
    <property type="entry name" value="DNA/RNA_pol_sf"/>
</dbReference>
<dbReference type="Proteomes" id="UP001231189">
    <property type="component" value="Unassembled WGS sequence"/>
</dbReference>
<gene>
    <name evidence="3" type="ORF">QYE76_061219</name>
</gene>
<dbReference type="InterPro" id="IPR013103">
    <property type="entry name" value="RVT_2"/>
</dbReference>
<dbReference type="Pfam" id="PF14223">
    <property type="entry name" value="Retrotran_gag_2"/>
    <property type="match status" value="1"/>
</dbReference>
<dbReference type="EMBL" id="JAUUTY010000004">
    <property type="protein sequence ID" value="KAK1643414.1"/>
    <property type="molecule type" value="Genomic_DNA"/>
</dbReference>
<evidence type="ECO:0000256" key="1">
    <source>
        <dbReference type="SAM" id="MobiDB-lite"/>
    </source>
</evidence>
<feature type="compositionally biased region" description="Gly residues" evidence="1">
    <location>
        <begin position="285"/>
        <end position="315"/>
    </location>
</feature>
<feature type="domain" description="Reverse transcriptase Ty1/copia-type" evidence="2">
    <location>
        <begin position="564"/>
        <end position="805"/>
    </location>
</feature>
<dbReference type="AlphaFoldDB" id="A0AAD8W6Z6"/>
<protein>
    <recommendedName>
        <fullName evidence="2">Reverse transcriptase Ty1/copia-type domain-containing protein</fullName>
    </recommendedName>
</protein>
<accession>A0AAD8W6Z6</accession>
<dbReference type="Pfam" id="PF07727">
    <property type="entry name" value="RVT_2"/>
    <property type="match status" value="1"/>
</dbReference>
<dbReference type="PANTHER" id="PTHR47481">
    <property type="match status" value="1"/>
</dbReference>
<dbReference type="CDD" id="cd09272">
    <property type="entry name" value="RNase_HI_RT_Ty1"/>
    <property type="match status" value="1"/>
</dbReference>
<feature type="region of interest" description="Disordered" evidence="1">
    <location>
        <begin position="236"/>
        <end position="317"/>
    </location>
</feature>
<sequence>MAQTGAIQVSHSAGAIIASPGSSTPVGVAPAPAVRLDHGNFMLWKGLTLPNLSGAGLHGHLDGTTVAPPTTIKQGTDADAIDVPNPAYIAWWTQDQRVVGLLLGSMEPDVACQLIACKSAAEVWGAVHTMFGAQSRANVRHLRRQLQTLRKEDMSATQYMHKMKSFADAMAAAGAPISDDELVDYIITGLGKAYNPLAGNLTLANRSVPYAEFYSAVLSFESLQASQGLDAEWSSSANAATRPTPVADRPMQLSGGPYVTNYGHQSQGHNGGNGGGNFYRPDNGRNGGGRGGGNGGGRNGGGGNGRNGGGNGGNGRRNRPRCQLCGYWGHAAADCRNRFDRDYRGNNSRAGNSASTSNNNNNSHWYMDTGATDHLTSDLERLHMHERYGGTDQVQVANDEVPSFQVIDVAPSTSQQPIDVHGRALHGTLPDAAPASAMRTAPASAVSAAPAPAASTAPALVASAAPAPAESAAPQPTMPHAVTCESTAASSSAETCTTPVTAHPMVTRNRDNTRKEKEYKDGTVRYDPRRRAFFAAPTSHHVALTEPAWKAAMADEFAALCQTRTWILVPRPPGVNIVGSKWIFKTKHRPDGSIDKHKARLVARGFTQQHGIDYGDTFSPVVKPATVRLVLSLAVSRGWCLRQVDVSNAFLHGFLSEDVYMQQPPGFEDARYPSYVCKLQRSIYGLKQSPRAWYARLSQRLHELGFVSSKADTSLFIFSRDGVQIYMLVYVDDIVIAGSTLEVVDRLVRSLLDTFPIKDLGKLDYFLGLEASYNPGGMMVTQRKYALDLLHRVNMENCKSTSTPLSTSESLSRVSGTMLGSEDSFRYRSVVGGLQYLTLTRPDISFAVNKVCQFLSQPTDVHWEAVKRILRYVKGTLQTGLCFRKSASTGVSIFTDADWAGCVDDRRSTSGYAIFVGPNLVSWSSKKQPTVSRSSTEAEYKALANGAAEAMWISSLLKELGVPRQRTPILWVLSLEVVVDSSVFELHRRSSFDASISKQGI</sequence>
<evidence type="ECO:0000259" key="2">
    <source>
        <dbReference type="Pfam" id="PF07727"/>
    </source>
</evidence>